<reference evidence="8 9" key="1">
    <citation type="submission" date="2016-07" db="EMBL/GenBank/DDBJ databases">
        <title>Pervasive Adenine N6-methylation of Active Genes in Fungi.</title>
        <authorList>
            <consortium name="DOE Joint Genome Institute"/>
            <person name="Mondo S.J."/>
            <person name="Dannebaum R.O."/>
            <person name="Kuo R.C."/>
            <person name="Labutti K."/>
            <person name="Haridas S."/>
            <person name="Kuo A."/>
            <person name="Salamov A."/>
            <person name="Ahrendt S.R."/>
            <person name="Lipzen A."/>
            <person name="Sullivan W."/>
            <person name="Andreopoulos W.B."/>
            <person name="Clum A."/>
            <person name="Lindquist E."/>
            <person name="Daum C."/>
            <person name="Ramamoorthy G.K."/>
            <person name="Gryganskyi A."/>
            <person name="Culley D."/>
            <person name="Magnuson J.K."/>
            <person name="James T.Y."/>
            <person name="O'Malley M.A."/>
            <person name="Stajich J.E."/>
            <person name="Spatafora J.W."/>
            <person name="Visel A."/>
            <person name="Grigoriev I.V."/>
        </authorList>
    </citation>
    <scope>NUCLEOTIDE SEQUENCE [LARGE SCALE GENOMIC DNA]</scope>
    <source>
        <strain evidence="8 9">CBS 931.73</strain>
    </source>
</reference>
<evidence type="ECO:0000256" key="3">
    <source>
        <dbReference type="ARBA" id="ARBA00022980"/>
    </source>
</evidence>
<name>A0A1Y1XQN5_9FUNG</name>
<keyword evidence="3" id="KW-0689">Ribosomal protein</keyword>
<dbReference type="SMART" id="SM00916">
    <property type="entry name" value="L51_S25_CI-B8"/>
    <property type="match status" value="1"/>
</dbReference>
<dbReference type="Proteomes" id="UP000193498">
    <property type="component" value="Unassembled WGS sequence"/>
</dbReference>
<dbReference type="InterPro" id="IPR007741">
    <property type="entry name" value="Ribosomal_mL43/mS25/NADH_DH"/>
</dbReference>
<dbReference type="Gene3D" id="3.40.30.10">
    <property type="entry name" value="Glutaredoxin"/>
    <property type="match status" value="1"/>
</dbReference>
<evidence type="ECO:0000259" key="7">
    <source>
        <dbReference type="SMART" id="SM00916"/>
    </source>
</evidence>
<keyword evidence="4" id="KW-0496">Mitochondrion</keyword>
<dbReference type="OrthoDB" id="88at2759"/>
<evidence type="ECO:0000256" key="2">
    <source>
        <dbReference type="ARBA" id="ARBA00006073"/>
    </source>
</evidence>
<dbReference type="GO" id="GO:0032543">
    <property type="term" value="P:mitochondrial translation"/>
    <property type="evidence" value="ECO:0007669"/>
    <property type="project" value="InterPro"/>
</dbReference>
<dbReference type="AlphaFoldDB" id="A0A1Y1XQN5"/>
<gene>
    <name evidence="8" type="ORF">K493DRAFT_290817</name>
</gene>
<dbReference type="STRING" id="1314790.A0A1Y1XQN5"/>
<dbReference type="SUPFAM" id="SSF52833">
    <property type="entry name" value="Thioredoxin-like"/>
    <property type="match status" value="1"/>
</dbReference>
<comment type="similarity">
    <text evidence="2">Belongs to the mitochondrion-specific ribosomal protein mL43 family.</text>
</comment>
<dbReference type="InterPro" id="IPR039927">
    <property type="entry name" value="Ribosomal_mL43"/>
</dbReference>
<sequence length="135" mass="15430">MASIVKPATHKNGVGAFIFQCRKLVFHYCERGGSSRGIVDFFKADLIEFARKNPQIEVVVQPRPAKHPCIRGFYMNGKSKVICVRNHDRKEVMDKVQLLRDTSGQKVGLFKKRVLSDTPSVRGIWSPFHNRPHQI</sequence>
<organism evidence="8 9">
    <name type="scientific">Basidiobolus meristosporus CBS 931.73</name>
    <dbReference type="NCBI Taxonomy" id="1314790"/>
    <lineage>
        <taxon>Eukaryota</taxon>
        <taxon>Fungi</taxon>
        <taxon>Fungi incertae sedis</taxon>
        <taxon>Zoopagomycota</taxon>
        <taxon>Entomophthoromycotina</taxon>
        <taxon>Basidiobolomycetes</taxon>
        <taxon>Basidiobolales</taxon>
        <taxon>Basidiobolaceae</taxon>
        <taxon>Basidiobolus</taxon>
    </lineage>
</organism>
<dbReference type="Pfam" id="PF05047">
    <property type="entry name" value="L51_S25_CI-B8"/>
    <property type="match status" value="1"/>
</dbReference>
<evidence type="ECO:0000256" key="1">
    <source>
        <dbReference type="ARBA" id="ARBA00004173"/>
    </source>
</evidence>
<dbReference type="GO" id="GO:0005762">
    <property type="term" value="C:mitochondrial large ribosomal subunit"/>
    <property type="evidence" value="ECO:0007669"/>
    <property type="project" value="TreeGrafter"/>
</dbReference>
<keyword evidence="9" id="KW-1185">Reference proteome</keyword>
<protein>
    <recommendedName>
        <fullName evidence="6">Large ribosomal subunit protein mL43</fullName>
    </recommendedName>
</protein>
<dbReference type="FunCoup" id="A0A1Y1XQN5">
    <property type="interactions" value="261"/>
</dbReference>
<evidence type="ECO:0000313" key="9">
    <source>
        <dbReference type="Proteomes" id="UP000193498"/>
    </source>
</evidence>
<dbReference type="InParanoid" id="A0A1Y1XQN5"/>
<dbReference type="PANTHER" id="PTHR21396">
    <property type="entry name" value="39S RIBOSOMAL PROTEIN L43"/>
    <property type="match status" value="1"/>
</dbReference>
<evidence type="ECO:0000256" key="4">
    <source>
        <dbReference type="ARBA" id="ARBA00023128"/>
    </source>
</evidence>
<evidence type="ECO:0000256" key="6">
    <source>
        <dbReference type="ARBA" id="ARBA00035188"/>
    </source>
</evidence>
<keyword evidence="5" id="KW-0687">Ribonucleoprotein</keyword>
<accession>A0A1Y1XQN5</accession>
<evidence type="ECO:0000256" key="5">
    <source>
        <dbReference type="ARBA" id="ARBA00023274"/>
    </source>
</evidence>
<dbReference type="GO" id="GO:0003735">
    <property type="term" value="F:structural constituent of ribosome"/>
    <property type="evidence" value="ECO:0007669"/>
    <property type="project" value="InterPro"/>
</dbReference>
<feature type="domain" description="Ribosomal protein/NADH dehydrogenase" evidence="7">
    <location>
        <begin position="30"/>
        <end position="103"/>
    </location>
</feature>
<comment type="subcellular location">
    <subcellularLocation>
        <location evidence="1">Mitochondrion</location>
    </subcellularLocation>
</comment>
<evidence type="ECO:0000313" key="8">
    <source>
        <dbReference type="EMBL" id="ORX88043.1"/>
    </source>
</evidence>
<proteinExistence type="inferred from homology"/>
<comment type="caution">
    <text evidence="8">The sequence shown here is derived from an EMBL/GenBank/DDBJ whole genome shotgun (WGS) entry which is preliminary data.</text>
</comment>
<dbReference type="PANTHER" id="PTHR21396:SF2">
    <property type="entry name" value="LARGE RIBOSOMAL SUBUNIT PROTEIN ML43"/>
    <property type="match status" value="1"/>
</dbReference>
<dbReference type="InterPro" id="IPR036249">
    <property type="entry name" value="Thioredoxin-like_sf"/>
</dbReference>
<dbReference type="EMBL" id="MCFE01000540">
    <property type="protein sequence ID" value="ORX88043.1"/>
    <property type="molecule type" value="Genomic_DNA"/>
</dbReference>